<dbReference type="STRING" id="1322246.BN4_10921"/>
<keyword evidence="2" id="KW-1185">Reference proteome</keyword>
<evidence type="ECO:0000313" key="1">
    <source>
        <dbReference type="EMBL" id="CCH48158.1"/>
    </source>
</evidence>
<evidence type="ECO:0000313" key="2">
    <source>
        <dbReference type="Proteomes" id="UP000011724"/>
    </source>
</evidence>
<proteinExistence type="predicted"/>
<dbReference type="HOGENOM" id="CLU_2286946_0_0_7"/>
<sequence length="101" mass="11462">MCNNRLDIPNKRRGKIRVMIEAINAEKNADKKEKLCNSLVGMTYEAAQFNLGFARKIARQIRKRCPARDNRCLYKQSPLSGAQTADKPSPFGEGFLILFLC</sequence>
<dbReference type="EMBL" id="FO203427">
    <property type="protein sequence ID" value="CCH48158.1"/>
    <property type="molecule type" value="Genomic_DNA"/>
</dbReference>
<reference evidence="2" key="2">
    <citation type="journal article" date="2013" name="Stand. Genomic Sci.">
        <title>Complete genome sequence of Desulfocapsa sulfexigens, a marine deltaproteobacterium specialized in disproportionating inorganic sulfur compounds.</title>
        <authorList>
            <person name="Finster K.W."/>
            <person name="Kjeldsen K.U."/>
            <person name="Kube M."/>
            <person name="Reinhardt R."/>
            <person name="Mussmann M."/>
            <person name="Amann R."/>
            <person name="Schreiber L."/>
        </authorList>
    </citation>
    <scope>NUCLEOTIDE SEQUENCE [LARGE SCALE GENOMIC DNA]</scope>
    <source>
        <strain evidence="2">DSM 10523 / SB164P1</strain>
    </source>
</reference>
<protein>
    <submittedName>
        <fullName evidence="1">Uncharacterized protein</fullName>
    </submittedName>
</protein>
<dbReference type="Proteomes" id="UP000011724">
    <property type="component" value="Chromosome"/>
</dbReference>
<dbReference type="AlphaFoldDB" id="M1WV46"/>
<accession>M1WV46</accession>
<name>M1WV46_PSEP2</name>
<dbReference type="KEGG" id="dpi:BN4_10921"/>
<organism evidence="1 2">
    <name type="scientific">Pseudodesulfovibrio piezophilus (strain DSM 21447 / JCM 15486 / C1TLV30)</name>
    <name type="common">Desulfovibrio piezophilus</name>
    <dbReference type="NCBI Taxonomy" id="1322246"/>
    <lineage>
        <taxon>Bacteria</taxon>
        <taxon>Pseudomonadati</taxon>
        <taxon>Thermodesulfobacteriota</taxon>
        <taxon>Desulfovibrionia</taxon>
        <taxon>Desulfovibrionales</taxon>
        <taxon>Desulfovibrionaceae</taxon>
    </lineage>
</organism>
<gene>
    <name evidence="1" type="ordered locus">BN4_10921</name>
</gene>
<reference evidence="1 2" key="1">
    <citation type="journal article" date="2013" name="PLoS ONE">
        <title>The first genomic and proteomic characterization of a deep-sea sulfate reducer: insights into the piezophilic lifestyle of Desulfovibrio piezophilus.</title>
        <authorList>
            <person name="Pradel N."/>
            <person name="Ji B."/>
            <person name="Gimenez G."/>
            <person name="Talla E."/>
            <person name="Lenoble P."/>
            <person name="Garel M."/>
            <person name="Tamburini C."/>
            <person name="Fourquet P."/>
            <person name="Lebrun R."/>
            <person name="Bertin P."/>
            <person name="Denis Y."/>
            <person name="Pophillat M."/>
            <person name="Barbe V."/>
            <person name="Ollivier B."/>
            <person name="Dolla A."/>
        </authorList>
    </citation>
    <scope>NUCLEOTIDE SEQUENCE [LARGE SCALE GENOMIC DNA]</scope>
    <source>
        <strain evidence="2">DSM 10523 / SB164P1</strain>
    </source>
</reference>